<comment type="caution">
    <text evidence="1">The sequence shown here is derived from an EMBL/GenBank/DDBJ whole genome shotgun (WGS) entry which is preliminary data.</text>
</comment>
<dbReference type="Proteomes" id="UP000003178">
    <property type="component" value="Unassembled WGS sequence"/>
</dbReference>
<proteinExistence type="predicted"/>
<dbReference type="OrthoDB" id="9919955at2"/>
<accession>B6G165</accession>
<sequence length="257" mass="30673">MKIALDEVESLLNMIEKIEIHENRKLLRVGAGIKVLYRGYKEDSKDKTFIDDARVDLFLIYEEDGEEYLTKLTQKVGYSTIKYTNSAFKVDDLYDATITIDDTEKWRLNKQVKDFIEEFKEKNFFSKVRYFTDKNSVNMLVQDISKLKEMTMFSRYTGEDMTKIEYMTNFMYYIEKEFNGVKTSDIDKYKMEEFENMDFIGWLIKSGEMGDYLEWRSEKTDLGGCIIQVDEGKVNPKVFEKMLENENIRELNIKFRR</sequence>
<dbReference type="AlphaFoldDB" id="B6G165"/>
<keyword evidence="2" id="KW-1185">Reference proteome</keyword>
<organism evidence="1 2">
    <name type="scientific">Peptacetobacter hiranonis (strain DSM 13275 / JCM 10541 / KCTC 15199 / TO-931)</name>
    <name type="common">Clostridium hiranonis</name>
    <dbReference type="NCBI Taxonomy" id="500633"/>
    <lineage>
        <taxon>Bacteria</taxon>
        <taxon>Bacillati</taxon>
        <taxon>Bacillota</taxon>
        <taxon>Clostridia</taxon>
        <taxon>Peptostreptococcales</taxon>
        <taxon>Peptostreptococcaceae</taxon>
        <taxon>Peptacetobacter</taxon>
    </lineage>
</organism>
<dbReference type="RefSeq" id="WP_006440733.1">
    <property type="nucleotide sequence ID" value="NZ_DS995358.1"/>
</dbReference>
<gene>
    <name evidence="1" type="ORF">CLOHIR_01871</name>
</gene>
<reference evidence="1 2" key="2">
    <citation type="submission" date="2008-10" db="EMBL/GenBank/DDBJ databases">
        <title>Draft genome sequence of Clostridium hiranonis (DSM 13275).</title>
        <authorList>
            <person name="Sudarsanam P."/>
            <person name="Ley R."/>
            <person name="Guruge J."/>
            <person name="Turnbaugh P.J."/>
            <person name="Mahowald M."/>
            <person name="Liep D."/>
            <person name="Gordon J."/>
        </authorList>
    </citation>
    <scope>NUCLEOTIDE SEQUENCE [LARGE SCALE GENOMIC DNA]</scope>
    <source>
        <strain evidence="1 2">DSM 13275</strain>
    </source>
</reference>
<evidence type="ECO:0000313" key="1">
    <source>
        <dbReference type="EMBL" id="EEA84471.1"/>
    </source>
</evidence>
<dbReference type="EMBL" id="ABWP01000071">
    <property type="protein sequence ID" value="EEA84471.1"/>
    <property type="molecule type" value="Genomic_DNA"/>
</dbReference>
<protein>
    <submittedName>
        <fullName evidence="1">Uncharacterized protein</fullName>
    </submittedName>
</protein>
<evidence type="ECO:0000313" key="2">
    <source>
        <dbReference type="Proteomes" id="UP000003178"/>
    </source>
</evidence>
<reference evidence="1 2" key="1">
    <citation type="submission" date="2008-09" db="EMBL/GenBank/DDBJ databases">
        <authorList>
            <person name="Fulton L."/>
            <person name="Clifton S."/>
            <person name="Fulton B."/>
            <person name="Xu J."/>
            <person name="Minx P."/>
            <person name="Pepin K.H."/>
            <person name="Johnson M."/>
            <person name="Thiruvilangam P."/>
            <person name="Bhonagiri V."/>
            <person name="Nash W.E."/>
            <person name="Mardis E.R."/>
            <person name="Wilson R.K."/>
        </authorList>
    </citation>
    <scope>NUCLEOTIDE SEQUENCE [LARGE SCALE GENOMIC DNA]</scope>
    <source>
        <strain evidence="1 2">DSM 13275</strain>
    </source>
</reference>
<name>B6G165_PEPHT</name>
<dbReference type="HOGENOM" id="CLU_1080549_0_0_9"/>